<dbReference type="EMBL" id="JBHTJG010000003">
    <property type="protein sequence ID" value="MFD0946332.1"/>
    <property type="molecule type" value="Genomic_DNA"/>
</dbReference>
<accession>A0ABW3H592</accession>
<comment type="caution">
    <text evidence="2">The sequence shown here is derived from an EMBL/GenBank/DDBJ whole genome shotgun (WGS) entry which is preliminary data.</text>
</comment>
<evidence type="ECO:0000313" key="3">
    <source>
        <dbReference type="Proteomes" id="UP001596977"/>
    </source>
</evidence>
<gene>
    <name evidence="2" type="ORF">ACFQ1E_08290</name>
</gene>
<protein>
    <submittedName>
        <fullName evidence="2">Uncharacterized protein</fullName>
    </submittedName>
</protein>
<evidence type="ECO:0000313" key="2">
    <source>
        <dbReference type="EMBL" id="MFD0946332.1"/>
    </source>
</evidence>
<proteinExistence type="predicted"/>
<feature type="signal peptide" evidence="1">
    <location>
        <begin position="1"/>
        <end position="24"/>
    </location>
</feature>
<evidence type="ECO:0000256" key="1">
    <source>
        <dbReference type="SAM" id="SignalP"/>
    </source>
</evidence>
<keyword evidence="3" id="KW-1185">Reference proteome</keyword>
<dbReference type="Proteomes" id="UP001596977">
    <property type="component" value="Unassembled WGS sequence"/>
</dbReference>
<reference evidence="3" key="1">
    <citation type="journal article" date="2019" name="Int. J. Syst. Evol. Microbiol.">
        <title>The Global Catalogue of Microorganisms (GCM) 10K type strain sequencing project: providing services to taxonomists for standard genome sequencing and annotation.</title>
        <authorList>
            <consortium name="The Broad Institute Genomics Platform"/>
            <consortium name="The Broad Institute Genome Sequencing Center for Infectious Disease"/>
            <person name="Wu L."/>
            <person name="Ma J."/>
        </authorList>
    </citation>
    <scope>NUCLEOTIDE SEQUENCE [LARGE SCALE GENOMIC DNA]</scope>
    <source>
        <strain evidence="3">CCUG 62982</strain>
    </source>
</reference>
<dbReference type="RefSeq" id="WP_264943703.1">
    <property type="nucleotide sequence ID" value="NZ_JAPDRA010000003.1"/>
</dbReference>
<organism evidence="2 3">
    <name type="scientific">Sphingomonas canadensis</name>
    <dbReference type="NCBI Taxonomy" id="1219257"/>
    <lineage>
        <taxon>Bacteria</taxon>
        <taxon>Pseudomonadati</taxon>
        <taxon>Pseudomonadota</taxon>
        <taxon>Alphaproteobacteria</taxon>
        <taxon>Sphingomonadales</taxon>
        <taxon>Sphingomonadaceae</taxon>
        <taxon>Sphingomonas</taxon>
    </lineage>
</organism>
<name>A0ABW3H592_9SPHN</name>
<keyword evidence="1" id="KW-0732">Signal</keyword>
<sequence>MFVPRFAVAFAAAAALFQAAPASAQFFIKPVDLKGERVTGEEPGILGPGLPGATQEELRAALVWSLRAALNVAALQCQFEPTLLTLGNYNAILSDHARELKSSYDTLEKYFVRKAKNVKKAGQTELDRFGTRIYSSFSTVGGQLTFCQAAASVGHDALFVRRGGLGDLAKDRMAELRKSLKSWGEQHRAPPRPYLTVLFDPMPPFHNDKCWKRGVYQERKCGALNFRYTADASAGRGRLTQAQ</sequence>
<feature type="chain" id="PRO_5047344085" evidence="1">
    <location>
        <begin position="25"/>
        <end position="243"/>
    </location>
</feature>